<keyword evidence="2" id="KW-0812">Transmembrane</keyword>
<proteinExistence type="predicted"/>
<feature type="region of interest" description="Disordered" evidence="1">
    <location>
        <begin position="322"/>
        <end position="341"/>
    </location>
</feature>
<feature type="transmembrane region" description="Helical" evidence="2">
    <location>
        <begin position="505"/>
        <end position="527"/>
    </location>
</feature>
<feature type="transmembrane region" description="Helical" evidence="2">
    <location>
        <begin position="183"/>
        <end position="207"/>
    </location>
</feature>
<feature type="transmembrane region" description="Helical" evidence="2">
    <location>
        <begin position="466"/>
        <end position="485"/>
    </location>
</feature>
<keyword evidence="4" id="KW-1185">Reference proteome</keyword>
<feature type="region of interest" description="Disordered" evidence="1">
    <location>
        <begin position="51"/>
        <end position="132"/>
    </location>
</feature>
<feature type="transmembrane region" description="Helical" evidence="2">
    <location>
        <begin position="379"/>
        <end position="402"/>
    </location>
</feature>
<feature type="transmembrane region" description="Helical" evidence="2">
    <location>
        <begin position="219"/>
        <end position="243"/>
    </location>
</feature>
<feature type="transmembrane region" description="Helical" evidence="2">
    <location>
        <begin position="422"/>
        <end position="446"/>
    </location>
</feature>
<protein>
    <submittedName>
        <fullName evidence="3">Uncharacterized protein</fullName>
    </submittedName>
</protein>
<name>A0A830HH30_9CHLO</name>
<feature type="compositionally biased region" description="Low complexity" evidence="1">
    <location>
        <begin position="68"/>
        <end position="95"/>
    </location>
</feature>
<keyword evidence="2" id="KW-0472">Membrane</keyword>
<evidence type="ECO:0000313" key="4">
    <source>
        <dbReference type="Proteomes" id="UP000660262"/>
    </source>
</evidence>
<organism evidence="3 4">
    <name type="scientific">Pycnococcus provasolii</name>
    <dbReference type="NCBI Taxonomy" id="41880"/>
    <lineage>
        <taxon>Eukaryota</taxon>
        <taxon>Viridiplantae</taxon>
        <taxon>Chlorophyta</taxon>
        <taxon>Pseudoscourfieldiophyceae</taxon>
        <taxon>Pseudoscourfieldiales</taxon>
        <taxon>Pycnococcaceae</taxon>
        <taxon>Pycnococcus</taxon>
    </lineage>
</organism>
<evidence type="ECO:0000256" key="1">
    <source>
        <dbReference type="SAM" id="MobiDB-lite"/>
    </source>
</evidence>
<evidence type="ECO:0000256" key="2">
    <source>
        <dbReference type="SAM" id="Phobius"/>
    </source>
</evidence>
<sequence>MLGDVFSNRIHSPSLHGQSALTIRAQEDALEEESAEVDDQQDQLAFAASVVDDDIFEEPRRASSSGDLPPEVVSASSLSVSASSSPRRTRTVSSLTDDENVRGTPSASNEERRGTTSAGGTPPLPTSAGGYWVSTLEPTQMPTVSDRNKYGWDPWSKVPVRVSTERLPWSEMRKWVWEPANPAWWVAFFWFTGGVCFTVGAVCSLPTSLRTSGPSPSWYFYTTLVSYFVGSVLFTPGSIILLWESVREQAEMYELHVEHVGQTPSWASDSESWRVAILPGEGQPTDGWRIPRRRYGSTTSPSPSPASSPSSFGERLWPFSRGTQVPRGEDSTEESPLLAGKADGASRSINDMVAEHYVRPERRARASATWSDPWCRLRFVLDVTGAWVLVVGVQAYNVMIVAEMLEADMGRRRSDGHFARDLELWLVTIPCDFGGFCFMVCSWLYFVSSNGTFSPTVFRPRSRSYWISWLGLVGSVGFFLGPLAPASLQASTRIDGLVSNWLGLALGYGVGSVLFVVQGYLMILHLANVDRATQRVASRARGRPGR</sequence>
<reference evidence="3" key="1">
    <citation type="submission" date="2020-10" db="EMBL/GenBank/DDBJ databases">
        <title>Unveiling of a novel bifunctional photoreceptor, Dualchrome1, isolated from a cosmopolitan green alga.</title>
        <authorList>
            <person name="Suzuki S."/>
            <person name="Kawachi M."/>
        </authorList>
    </citation>
    <scope>NUCLEOTIDE SEQUENCE</scope>
    <source>
        <strain evidence="3">NIES 2893</strain>
    </source>
</reference>
<evidence type="ECO:0000313" key="3">
    <source>
        <dbReference type="EMBL" id="GHP04941.1"/>
    </source>
</evidence>
<dbReference type="AlphaFoldDB" id="A0A830HH30"/>
<feature type="region of interest" description="Disordered" evidence="1">
    <location>
        <begin position="279"/>
        <end position="316"/>
    </location>
</feature>
<dbReference type="EMBL" id="BNJQ01000009">
    <property type="protein sequence ID" value="GHP04941.1"/>
    <property type="molecule type" value="Genomic_DNA"/>
</dbReference>
<gene>
    <name evidence="3" type="ORF">PPROV_000369300</name>
</gene>
<keyword evidence="2" id="KW-1133">Transmembrane helix</keyword>
<comment type="caution">
    <text evidence="3">The sequence shown here is derived from an EMBL/GenBank/DDBJ whole genome shotgun (WGS) entry which is preliminary data.</text>
</comment>
<dbReference type="Proteomes" id="UP000660262">
    <property type="component" value="Unassembled WGS sequence"/>
</dbReference>
<accession>A0A830HH30</accession>
<feature type="compositionally biased region" description="Low complexity" evidence="1">
    <location>
        <begin position="297"/>
        <end position="311"/>
    </location>
</feature>